<proteinExistence type="predicted"/>
<organism evidence="4 5">
    <name type="scientific">Phragmitibacter flavus</name>
    <dbReference type="NCBI Taxonomy" id="2576071"/>
    <lineage>
        <taxon>Bacteria</taxon>
        <taxon>Pseudomonadati</taxon>
        <taxon>Verrucomicrobiota</taxon>
        <taxon>Verrucomicrobiia</taxon>
        <taxon>Verrucomicrobiales</taxon>
        <taxon>Verrucomicrobiaceae</taxon>
        <taxon>Phragmitibacter</taxon>
    </lineage>
</organism>
<dbReference type="Proteomes" id="UP000306196">
    <property type="component" value="Unassembled WGS sequence"/>
</dbReference>
<dbReference type="InterPro" id="IPR036709">
    <property type="entry name" value="Autotransporte_beta_dom_sf"/>
</dbReference>
<dbReference type="SUPFAM" id="SSF103515">
    <property type="entry name" value="Autotransporter"/>
    <property type="match status" value="1"/>
</dbReference>
<feature type="domain" description="Autotransporter" evidence="3">
    <location>
        <begin position="775"/>
        <end position="1052"/>
    </location>
</feature>
<comment type="caution">
    <text evidence="4">The sequence shown here is derived from an EMBL/GenBank/DDBJ whole genome shotgun (WGS) entry which is preliminary data.</text>
</comment>
<dbReference type="AlphaFoldDB" id="A0A5R8K917"/>
<dbReference type="PROSITE" id="PS51208">
    <property type="entry name" value="AUTOTRANSPORTER"/>
    <property type="match status" value="1"/>
</dbReference>
<dbReference type="Pfam" id="PF03797">
    <property type="entry name" value="Autotransporter"/>
    <property type="match status" value="1"/>
</dbReference>
<dbReference type="EMBL" id="VAUV01000019">
    <property type="protein sequence ID" value="TLD68806.1"/>
    <property type="molecule type" value="Genomic_DNA"/>
</dbReference>
<dbReference type="InterPro" id="IPR011050">
    <property type="entry name" value="Pectin_lyase_fold/virulence"/>
</dbReference>
<evidence type="ECO:0000313" key="5">
    <source>
        <dbReference type="Proteomes" id="UP000306196"/>
    </source>
</evidence>
<keyword evidence="2" id="KW-0732">Signal</keyword>
<evidence type="ECO:0000313" key="4">
    <source>
        <dbReference type="EMBL" id="TLD68806.1"/>
    </source>
</evidence>
<reference evidence="4 5" key="1">
    <citation type="submission" date="2019-05" db="EMBL/GenBank/DDBJ databases">
        <title>Verrucobacter flavum gen. nov., sp. nov. a new member of the family Verrucomicrobiaceae.</title>
        <authorList>
            <person name="Szuroczki S."/>
            <person name="Abbaszade G."/>
            <person name="Szabo A."/>
            <person name="Felfoldi T."/>
            <person name="Schumann P."/>
            <person name="Boka K."/>
            <person name="Keki Z."/>
            <person name="Toumi M."/>
            <person name="Toth E."/>
        </authorList>
    </citation>
    <scope>NUCLEOTIDE SEQUENCE [LARGE SCALE GENOMIC DNA]</scope>
    <source>
        <strain evidence="4 5">MG-N-17</strain>
    </source>
</reference>
<feature type="compositionally biased region" description="Polar residues" evidence="1">
    <location>
        <begin position="740"/>
        <end position="753"/>
    </location>
</feature>
<dbReference type="SMART" id="SM00869">
    <property type="entry name" value="Autotransporter"/>
    <property type="match status" value="1"/>
</dbReference>
<dbReference type="GO" id="GO:0019867">
    <property type="term" value="C:outer membrane"/>
    <property type="evidence" value="ECO:0007669"/>
    <property type="project" value="InterPro"/>
</dbReference>
<accession>A0A5R8K917</accession>
<dbReference type="NCBIfam" id="TIGR01414">
    <property type="entry name" value="autotrans_barl"/>
    <property type="match status" value="1"/>
</dbReference>
<dbReference type="Gene3D" id="2.40.128.130">
    <property type="entry name" value="Autotransporter beta-domain"/>
    <property type="match status" value="1"/>
</dbReference>
<dbReference type="SUPFAM" id="SSF51126">
    <property type="entry name" value="Pectin lyase-like"/>
    <property type="match status" value="1"/>
</dbReference>
<feature type="chain" id="PRO_5024333569" evidence="2">
    <location>
        <begin position="25"/>
        <end position="1052"/>
    </location>
</feature>
<name>A0A5R8K917_9BACT</name>
<dbReference type="InterPro" id="IPR006315">
    <property type="entry name" value="OM_autotransptr_brl_dom"/>
</dbReference>
<dbReference type="RefSeq" id="WP_138088267.1">
    <property type="nucleotide sequence ID" value="NZ_VAUV01000019.1"/>
</dbReference>
<gene>
    <name evidence="4" type="ORF">FEM03_20960</name>
</gene>
<evidence type="ECO:0000259" key="3">
    <source>
        <dbReference type="PROSITE" id="PS51208"/>
    </source>
</evidence>
<feature type="region of interest" description="Disordered" evidence="1">
    <location>
        <begin position="740"/>
        <end position="763"/>
    </location>
</feature>
<feature type="signal peptide" evidence="2">
    <location>
        <begin position="1"/>
        <end position="24"/>
    </location>
</feature>
<evidence type="ECO:0000256" key="2">
    <source>
        <dbReference type="SAM" id="SignalP"/>
    </source>
</evidence>
<evidence type="ECO:0000256" key="1">
    <source>
        <dbReference type="SAM" id="MobiDB-lite"/>
    </source>
</evidence>
<dbReference type="InterPro" id="IPR005546">
    <property type="entry name" value="Autotransporte_beta"/>
</dbReference>
<protein>
    <submittedName>
        <fullName evidence="4">Autotransporter domain-containing protein</fullName>
    </submittedName>
</protein>
<sequence length="1052" mass="108953">MKRIQLLTGFLTLALIPPNAPITAADFNAPANTTDNTAKTVSGGQTGNVEEDATLSVGGGTTTIGITGTGTAIITNSGEILQTGTGRTIDNTGGGNSGTRLITNFATGVIQSADGDTIRINRSDSNITLDNYGIIRSLNASAGGSQALDFNAITTGTNIVNNWGLIIANAADSVRPGTNGIINNWGTISAIPVVEVEDGLNVVSGSDGIDAQTRTGVQVFNYNTITGRHGITGEDGGSGFTISVTNYEDGNITGVNGSGINIDESTSFANITNYGTITGIFDFTVYDVGDGDGVDVDGLVNLQNYGVIQGINAGGLNDGSLNNSEGISIGGGTIINHIGAVISGENNAGNSSVGNGILVDDSNDGSAFASTIINNSGLIHGKSGFGVKIIGTFSDLIENNSTGTIRGAGLEATLQTGGGDDLVINRGAIISENGKAIDLGTGNDTLRVLGPQASIVGDVSGGGGTNALIINASGGTFVYADSFTNFLTADFQGGKVILTGFSSITGKSTISGGILALNGTLQTPLLHVLGGGTLMGNGTVIGNVLNGGTVAPGNSIGLLTILGNYTQTRQGTLQIEVGSVNNHDVLVVSGTAVLDGTLEIASLGYQAKFGDRIPFLRAGRITGTFDTIEVPDSDVIRGRFLNLGNTGVLLIAPASYTAVAETPNQTRVAAALDNWIGIESGDIGAVTLALDLLREDQYPQAFEAIMPGFHDAALSTAIELSHSQGQLLHQQLSARRISQRGSQTFPPAVSESSAKGGKSTKSVKAIAAPQIQPESDDYRWSTWFQGSGLFSSGGLSLAPGENFESGTFIAGADYALSDHFALGIFAGYSEGWGDYDNGGEIDLERILFGAYATVDIGNFYLNTALGIGTVDHDINRPIQFATLNRSASSEPDGHEFFALLGGGYDFRRGNWTFGPQASVQYSKVSLDSFTETGADSLNLRLNDPESDSLRSHLGARVAYTIQATDRVAIIPELRAFWQHEFLDGDSLNAGLNGGDGPNFNFESERDDKDALFIGAGLGLQVGPRFYANLYYNVDLGRNDPNHNISISATIRF</sequence>
<dbReference type="OrthoDB" id="191127at2"/>
<keyword evidence="5" id="KW-1185">Reference proteome</keyword>